<keyword evidence="1" id="KW-0472">Membrane</keyword>
<sequence length="154" mass="17007">MPDSSTQTHGDQEHIRRVLIVMRLAYFALLSGQLGAAITLLALFRGRMPNPQPELAPTITIALIVIFLVTTPLTFFIRMQTYKKHWKGDRISPQAYIFATLLVVTAQQAIFLVSVAAAFITQAYLVTLVPAMLALLVQLANYPTGKPLERASVV</sequence>
<gene>
    <name evidence="2" type="ORF">KS4_04510</name>
</gene>
<dbReference type="RefSeq" id="WP_145073988.1">
    <property type="nucleotide sequence ID" value="NZ_CP036425.1"/>
</dbReference>
<feature type="transmembrane region" description="Helical" evidence="1">
    <location>
        <begin position="96"/>
        <end position="117"/>
    </location>
</feature>
<dbReference type="KEGG" id="pcor:KS4_04510"/>
<feature type="transmembrane region" description="Helical" evidence="1">
    <location>
        <begin position="123"/>
        <end position="142"/>
    </location>
</feature>
<organism evidence="2 3">
    <name type="scientific">Poriferisphaera corsica</name>
    <dbReference type="NCBI Taxonomy" id="2528020"/>
    <lineage>
        <taxon>Bacteria</taxon>
        <taxon>Pseudomonadati</taxon>
        <taxon>Planctomycetota</taxon>
        <taxon>Phycisphaerae</taxon>
        <taxon>Phycisphaerales</taxon>
        <taxon>Phycisphaeraceae</taxon>
        <taxon>Poriferisphaera</taxon>
    </lineage>
</organism>
<keyword evidence="1" id="KW-0812">Transmembrane</keyword>
<feature type="transmembrane region" description="Helical" evidence="1">
    <location>
        <begin position="56"/>
        <end position="76"/>
    </location>
</feature>
<dbReference type="Proteomes" id="UP000317369">
    <property type="component" value="Chromosome"/>
</dbReference>
<feature type="transmembrane region" description="Helical" evidence="1">
    <location>
        <begin position="24"/>
        <end position="44"/>
    </location>
</feature>
<dbReference type="AlphaFoldDB" id="A0A517YQB9"/>
<accession>A0A517YQB9</accession>
<keyword evidence="3" id="KW-1185">Reference proteome</keyword>
<dbReference type="EMBL" id="CP036425">
    <property type="protein sequence ID" value="QDU32419.1"/>
    <property type="molecule type" value="Genomic_DNA"/>
</dbReference>
<name>A0A517YQB9_9BACT</name>
<reference evidence="2 3" key="1">
    <citation type="submission" date="2019-02" db="EMBL/GenBank/DDBJ databases">
        <title>Deep-cultivation of Planctomycetes and their phenomic and genomic characterization uncovers novel biology.</title>
        <authorList>
            <person name="Wiegand S."/>
            <person name="Jogler M."/>
            <person name="Boedeker C."/>
            <person name="Pinto D."/>
            <person name="Vollmers J."/>
            <person name="Rivas-Marin E."/>
            <person name="Kohn T."/>
            <person name="Peeters S.H."/>
            <person name="Heuer A."/>
            <person name="Rast P."/>
            <person name="Oberbeckmann S."/>
            <person name="Bunk B."/>
            <person name="Jeske O."/>
            <person name="Meyerdierks A."/>
            <person name="Storesund J.E."/>
            <person name="Kallscheuer N."/>
            <person name="Luecker S."/>
            <person name="Lage O.M."/>
            <person name="Pohl T."/>
            <person name="Merkel B.J."/>
            <person name="Hornburger P."/>
            <person name="Mueller R.-W."/>
            <person name="Bruemmer F."/>
            <person name="Labrenz M."/>
            <person name="Spormann A.M."/>
            <person name="Op den Camp H."/>
            <person name="Overmann J."/>
            <person name="Amann R."/>
            <person name="Jetten M.S.M."/>
            <person name="Mascher T."/>
            <person name="Medema M.H."/>
            <person name="Devos D.P."/>
            <person name="Kaster A.-K."/>
            <person name="Ovreas L."/>
            <person name="Rohde M."/>
            <person name="Galperin M.Y."/>
            <person name="Jogler C."/>
        </authorList>
    </citation>
    <scope>NUCLEOTIDE SEQUENCE [LARGE SCALE GENOMIC DNA]</scope>
    <source>
        <strain evidence="2 3">KS4</strain>
    </source>
</reference>
<keyword evidence="1" id="KW-1133">Transmembrane helix</keyword>
<evidence type="ECO:0000313" key="3">
    <source>
        <dbReference type="Proteomes" id="UP000317369"/>
    </source>
</evidence>
<protein>
    <submittedName>
        <fullName evidence="2">Uncharacterized protein</fullName>
    </submittedName>
</protein>
<evidence type="ECO:0000313" key="2">
    <source>
        <dbReference type="EMBL" id="QDU32419.1"/>
    </source>
</evidence>
<evidence type="ECO:0000256" key="1">
    <source>
        <dbReference type="SAM" id="Phobius"/>
    </source>
</evidence>
<proteinExistence type="predicted"/>